<gene>
    <name evidence="10" type="ORF">MPDQ_000699</name>
</gene>
<organism evidence="10 11">
    <name type="scientific">Monascus purpureus</name>
    <name type="common">Red mold</name>
    <name type="synonym">Monascus anka</name>
    <dbReference type="NCBI Taxonomy" id="5098"/>
    <lineage>
        <taxon>Eukaryota</taxon>
        <taxon>Fungi</taxon>
        <taxon>Dikarya</taxon>
        <taxon>Ascomycota</taxon>
        <taxon>Pezizomycotina</taxon>
        <taxon>Eurotiomycetes</taxon>
        <taxon>Eurotiomycetidae</taxon>
        <taxon>Eurotiales</taxon>
        <taxon>Aspergillaceae</taxon>
        <taxon>Monascus</taxon>
    </lineage>
</organism>
<feature type="transmembrane region" description="Helical" evidence="8">
    <location>
        <begin position="431"/>
        <end position="454"/>
    </location>
</feature>
<accession>A0A507QTB4</accession>
<feature type="domain" description="Major facilitator superfamily (MFS) profile" evidence="9">
    <location>
        <begin position="33"/>
        <end position="488"/>
    </location>
</feature>
<dbReference type="InterPro" id="IPR050360">
    <property type="entry name" value="MFS_Sugar_Transporters"/>
</dbReference>
<evidence type="ECO:0000256" key="8">
    <source>
        <dbReference type="SAM" id="Phobius"/>
    </source>
</evidence>
<proteinExistence type="inferred from homology"/>
<dbReference type="NCBIfam" id="TIGR00879">
    <property type="entry name" value="SP"/>
    <property type="match status" value="1"/>
</dbReference>
<keyword evidence="11" id="KW-1185">Reference proteome</keyword>
<feature type="transmembrane region" description="Helical" evidence="8">
    <location>
        <begin position="396"/>
        <end position="419"/>
    </location>
</feature>
<evidence type="ECO:0000256" key="4">
    <source>
        <dbReference type="ARBA" id="ARBA00022692"/>
    </source>
</evidence>
<dbReference type="Pfam" id="PF00083">
    <property type="entry name" value="Sugar_tr"/>
    <property type="match status" value="1"/>
</dbReference>
<keyword evidence="4 8" id="KW-0812">Transmembrane</keyword>
<feature type="transmembrane region" description="Helical" evidence="8">
    <location>
        <begin position="30"/>
        <end position="50"/>
    </location>
</feature>
<dbReference type="PROSITE" id="PS50850">
    <property type="entry name" value="MFS"/>
    <property type="match status" value="1"/>
</dbReference>
<dbReference type="InterPro" id="IPR020846">
    <property type="entry name" value="MFS_dom"/>
</dbReference>
<dbReference type="SUPFAM" id="SSF103473">
    <property type="entry name" value="MFS general substrate transporter"/>
    <property type="match status" value="1"/>
</dbReference>
<keyword evidence="5 8" id="KW-1133">Transmembrane helix</keyword>
<feature type="transmembrane region" description="Helical" evidence="8">
    <location>
        <begin position="167"/>
        <end position="187"/>
    </location>
</feature>
<dbReference type="EMBL" id="VIFY01000114">
    <property type="protein sequence ID" value="TQB70290.1"/>
    <property type="molecule type" value="Genomic_DNA"/>
</dbReference>
<dbReference type="InterPro" id="IPR036259">
    <property type="entry name" value="MFS_trans_sf"/>
</dbReference>
<evidence type="ECO:0000256" key="2">
    <source>
        <dbReference type="ARBA" id="ARBA00010992"/>
    </source>
</evidence>
<dbReference type="InterPro" id="IPR005828">
    <property type="entry name" value="MFS_sugar_transport-like"/>
</dbReference>
<sequence length="540" mass="60044">MAGETIIDGVDYSTVNPANKWRILKTQWRFALWSLFISCGLVMQGFDLVANGQLAALPEFQKQFGVRQPDGEYLLPSHYLSAWSSIAPATEVVSTLIWAPLLEKFGRKPGIVAAAVISAAGVVLQQMATEWKTHLAGRGVNGIAIGIIFTISPLWIGETSRPELRGFFLCFFNTSVVFGQFAVVVVSRGGSYLDGKWQWWLPVVGMYFFPLVLLLGYPFFPESPYWLVRQGEREQARKSLRRIHGFKNQAFYDIELARMEDEIRVSVEVQRDHEPTTSKRFFGIDLSAEIECFRGTNLKRTMASVLVAWAQQVIGAPFVVGYSTYFLERIGIKDAFNASVALYVIMVVASASTFPLTEIVGRRTMIVWPEFVLCFILLLIGIMGCVPDHTRANWAIIAFMYIWTVVFQMSISATGFVLASEIATVRLRAATQGMVTICNALASLVMSFIMPYLINADAANLGGKVGFVFMATGLVVSVAGYFLYPETKGIPFEKLDQLYELGVSPRHFKKMAPGISTTGTLEMKNEAVVVQEENATPRLL</sequence>
<evidence type="ECO:0000256" key="1">
    <source>
        <dbReference type="ARBA" id="ARBA00004141"/>
    </source>
</evidence>
<evidence type="ECO:0000256" key="5">
    <source>
        <dbReference type="ARBA" id="ARBA00022989"/>
    </source>
</evidence>
<feature type="transmembrane region" description="Helical" evidence="8">
    <location>
        <begin position="335"/>
        <end position="354"/>
    </location>
</feature>
<evidence type="ECO:0000259" key="9">
    <source>
        <dbReference type="PROSITE" id="PS50850"/>
    </source>
</evidence>
<dbReference type="Gene3D" id="1.20.1250.20">
    <property type="entry name" value="MFS general substrate transporter like domains"/>
    <property type="match status" value="1"/>
</dbReference>
<comment type="similarity">
    <text evidence="2 7">Belongs to the major facilitator superfamily. Sugar transporter (TC 2.A.1.1) family.</text>
</comment>
<feature type="transmembrane region" description="Helical" evidence="8">
    <location>
        <begin position="199"/>
        <end position="220"/>
    </location>
</feature>
<comment type="subcellular location">
    <subcellularLocation>
        <location evidence="1">Membrane</location>
        <topology evidence="1">Multi-pass membrane protein</topology>
    </subcellularLocation>
</comment>
<dbReference type="GO" id="GO:0016020">
    <property type="term" value="C:membrane"/>
    <property type="evidence" value="ECO:0007669"/>
    <property type="project" value="UniProtKB-SubCell"/>
</dbReference>
<dbReference type="OrthoDB" id="6612291at2759"/>
<dbReference type="AlphaFoldDB" id="A0A507QTB4"/>
<reference evidence="10 11" key="1">
    <citation type="submission" date="2019-06" db="EMBL/GenBank/DDBJ databases">
        <title>Wine fermentation using esterase from Monascus purpureus.</title>
        <authorList>
            <person name="Geng C."/>
            <person name="Zhang Y."/>
        </authorList>
    </citation>
    <scope>NUCLEOTIDE SEQUENCE [LARGE SCALE GENOMIC DNA]</scope>
    <source>
        <strain evidence="10">HQ1</strain>
    </source>
</reference>
<evidence type="ECO:0000313" key="11">
    <source>
        <dbReference type="Proteomes" id="UP000319663"/>
    </source>
</evidence>
<protein>
    <recommendedName>
        <fullName evidence="9">Major facilitator superfamily (MFS) profile domain-containing protein</fullName>
    </recommendedName>
</protein>
<feature type="transmembrane region" description="Helical" evidence="8">
    <location>
        <begin position="135"/>
        <end position="155"/>
    </location>
</feature>
<name>A0A507QTB4_MONPU</name>
<feature type="transmembrane region" description="Helical" evidence="8">
    <location>
        <begin position="111"/>
        <end position="129"/>
    </location>
</feature>
<feature type="transmembrane region" description="Helical" evidence="8">
    <location>
        <begin position="80"/>
        <end position="99"/>
    </location>
</feature>
<keyword evidence="6 8" id="KW-0472">Membrane</keyword>
<feature type="transmembrane region" description="Helical" evidence="8">
    <location>
        <begin position="466"/>
        <end position="484"/>
    </location>
</feature>
<dbReference type="STRING" id="5098.A0A507QTB4"/>
<evidence type="ECO:0000256" key="3">
    <source>
        <dbReference type="ARBA" id="ARBA00022448"/>
    </source>
</evidence>
<keyword evidence="3 7" id="KW-0813">Transport</keyword>
<evidence type="ECO:0000313" key="10">
    <source>
        <dbReference type="EMBL" id="TQB70290.1"/>
    </source>
</evidence>
<feature type="transmembrane region" description="Helical" evidence="8">
    <location>
        <begin position="303"/>
        <end position="323"/>
    </location>
</feature>
<feature type="transmembrane region" description="Helical" evidence="8">
    <location>
        <begin position="366"/>
        <end position="384"/>
    </location>
</feature>
<dbReference type="PANTHER" id="PTHR48022:SF15">
    <property type="entry name" value="ALPHA-GLUCOSIDE TRANSPORTER, PUTATIVE (AFU_ORTHOLOGUE AFUA_5G00500)-RELATED"/>
    <property type="match status" value="1"/>
</dbReference>
<dbReference type="PANTHER" id="PTHR48022">
    <property type="entry name" value="PLASTIDIC GLUCOSE TRANSPORTER 4"/>
    <property type="match status" value="1"/>
</dbReference>
<dbReference type="InterPro" id="IPR003663">
    <property type="entry name" value="Sugar/inositol_transpt"/>
</dbReference>
<comment type="caution">
    <text evidence="10">The sequence shown here is derived from an EMBL/GenBank/DDBJ whole genome shotgun (WGS) entry which is preliminary data.</text>
</comment>
<evidence type="ECO:0000256" key="7">
    <source>
        <dbReference type="RuleBase" id="RU003346"/>
    </source>
</evidence>
<evidence type="ECO:0000256" key="6">
    <source>
        <dbReference type="ARBA" id="ARBA00023136"/>
    </source>
</evidence>
<dbReference type="Proteomes" id="UP000319663">
    <property type="component" value="Unassembled WGS sequence"/>
</dbReference>
<dbReference type="FunFam" id="1.20.1250.20:FF:000078">
    <property type="entry name" value="MFS maltose transporter, putative"/>
    <property type="match status" value="1"/>
</dbReference>
<dbReference type="GO" id="GO:0005351">
    <property type="term" value="F:carbohydrate:proton symporter activity"/>
    <property type="evidence" value="ECO:0007669"/>
    <property type="project" value="TreeGrafter"/>
</dbReference>